<dbReference type="InterPro" id="IPR025159">
    <property type="entry name" value="AbiEi_N"/>
</dbReference>
<dbReference type="RefSeq" id="WP_369746682.1">
    <property type="nucleotide sequence ID" value="NZ_CP165735.1"/>
</dbReference>
<gene>
    <name evidence="3" type="ORF">ABQM86_15945</name>
</gene>
<name>A0AB39YUQ6_9MICC</name>
<feature type="domain" description="DUF559" evidence="1">
    <location>
        <begin position="210"/>
        <end position="268"/>
    </location>
</feature>
<dbReference type="Pfam" id="PF13338">
    <property type="entry name" value="AbiEi_4"/>
    <property type="match status" value="1"/>
</dbReference>
<dbReference type="InterPro" id="IPR011335">
    <property type="entry name" value="Restrct_endonuc-II-like"/>
</dbReference>
<proteinExistence type="predicted"/>
<dbReference type="AlphaFoldDB" id="A0AB39YUQ6"/>
<evidence type="ECO:0000313" key="3">
    <source>
        <dbReference type="EMBL" id="XDV73772.1"/>
    </source>
</evidence>
<dbReference type="EMBL" id="CP165735">
    <property type="protein sequence ID" value="XDV73772.1"/>
    <property type="molecule type" value="Genomic_DNA"/>
</dbReference>
<reference evidence="3" key="1">
    <citation type="submission" date="2024-07" db="EMBL/GenBank/DDBJ databases">
        <authorList>
            <person name="Li J."/>
            <person name="Wei H."/>
            <person name="Ma J."/>
        </authorList>
    </citation>
    <scope>NUCLEOTIDE SEQUENCE</scope>
    <source>
        <strain evidence="3">AMU7</strain>
    </source>
</reference>
<dbReference type="SUPFAM" id="SSF52980">
    <property type="entry name" value="Restriction endonuclease-like"/>
    <property type="match status" value="1"/>
</dbReference>
<sequence length="289" mass="31920">MDLVEFLRLRHGVARTLDLQRAGFTERKLAAAIESGLATRLKRGVYAAKGADPDVVAAFRLNARLTCISAARFYGLWLLHKPPDLHLSCGNGVPAPAIIDHTSCAHPRHPYLPVAGVADVLLHALRCRPELESLVLVQSAVSQALLGPDFLRSRLPGNRNGRARQILDLVLPRADSLLEVLAHTHFRRAGLLVRMHVQLPGVGEVDCLINGSLVIELDGGTHLEGRQVKKDQYRNNASMRGGFLVLRYYYSDVVHHPEKMVAEVLEVLNNREAGRFGPSRWTPKWVAAS</sequence>
<accession>A0AB39YUQ6</accession>
<evidence type="ECO:0000259" key="1">
    <source>
        <dbReference type="Pfam" id="PF04480"/>
    </source>
</evidence>
<evidence type="ECO:0000259" key="2">
    <source>
        <dbReference type="Pfam" id="PF13338"/>
    </source>
</evidence>
<dbReference type="InterPro" id="IPR007569">
    <property type="entry name" value="DUF559"/>
</dbReference>
<dbReference type="Pfam" id="PF04480">
    <property type="entry name" value="DUF559"/>
    <property type="match status" value="1"/>
</dbReference>
<dbReference type="Gene3D" id="3.40.960.10">
    <property type="entry name" value="VSR Endonuclease"/>
    <property type="match status" value="1"/>
</dbReference>
<feature type="domain" description="AbiEi antitoxin N-terminal" evidence="2">
    <location>
        <begin position="2"/>
        <end position="47"/>
    </location>
</feature>
<protein>
    <submittedName>
        <fullName evidence="3">DUF559 domain-containing protein</fullName>
    </submittedName>
</protein>
<organism evidence="3">
    <name type="scientific">Paenarthrobacter sp. AMU7</name>
    <dbReference type="NCBI Taxonomy" id="3162492"/>
    <lineage>
        <taxon>Bacteria</taxon>
        <taxon>Bacillati</taxon>
        <taxon>Actinomycetota</taxon>
        <taxon>Actinomycetes</taxon>
        <taxon>Micrococcales</taxon>
        <taxon>Micrococcaceae</taxon>
        <taxon>Paenarthrobacter</taxon>
    </lineage>
</organism>